<feature type="transmembrane region" description="Helical" evidence="1">
    <location>
        <begin position="68"/>
        <end position="85"/>
    </location>
</feature>
<dbReference type="OrthoDB" id="2329963at2"/>
<sequence>MTYGRKFWQTLDKSLFGWSIIIGIVLTALGEYAPFIHRVTSVILLLILINGGYAIYSGIRITKQRLGWWKLFVFPVCYLIGAYLYLPKYTYYFALVYLGVAYLSYSMTKQQA</sequence>
<feature type="transmembrane region" description="Helical" evidence="1">
    <location>
        <begin position="91"/>
        <end position="108"/>
    </location>
</feature>
<dbReference type="RefSeq" id="WP_057777173.1">
    <property type="nucleotide sequence ID" value="NZ_AYYY01000005.1"/>
</dbReference>
<gene>
    <name evidence="2" type="ORF">FC26_GL002050</name>
</gene>
<keyword evidence="1" id="KW-0472">Membrane</keyword>
<evidence type="ECO:0000256" key="1">
    <source>
        <dbReference type="SAM" id="Phobius"/>
    </source>
</evidence>
<evidence type="ECO:0000313" key="2">
    <source>
        <dbReference type="EMBL" id="KRM62476.1"/>
    </source>
</evidence>
<dbReference type="EMBL" id="AYYY01000005">
    <property type="protein sequence ID" value="KRM62476.1"/>
    <property type="molecule type" value="Genomic_DNA"/>
</dbReference>
<comment type="caution">
    <text evidence="2">The sequence shown here is derived from an EMBL/GenBank/DDBJ whole genome shotgun (WGS) entry which is preliminary data.</text>
</comment>
<evidence type="ECO:0000313" key="3">
    <source>
        <dbReference type="Proteomes" id="UP000051733"/>
    </source>
</evidence>
<feature type="transmembrane region" description="Helical" evidence="1">
    <location>
        <begin position="39"/>
        <end position="56"/>
    </location>
</feature>
<evidence type="ECO:0008006" key="4">
    <source>
        <dbReference type="Google" id="ProtNLM"/>
    </source>
</evidence>
<feature type="transmembrane region" description="Helical" evidence="1">
    <location>
        <begin position="15"/>
        <end position="33"/>
    </location>
</feature>
<dbReference type="AlphaFoldDB" id="A0A0R2AHY0"/>
<keyword evidence="1" id="KW-0812">Transmembrane</keyword>
<reference evidence="2 3" key="1">
    <citation type="journal article" date="2015" name="Genome Announc.">
        <title>Expanding the biotechnology potential of lactobacilli through comparative genomics of 213 strains and associated genera.</title>
        <authorList>
            <person name="Sun Z."/>
            <person name="Harris H.M."/>
            <person name="McCann A."/>
            <person name="Guo C."/>
            <person name="Argimon S."/>
            <person name="Zhang W."/>
            <person name="Yang X."/>
            <person name="Jeffery I.B."/>
            <person name="Cooney J.C."/>
            <person name="Kagawa T.F."/>
            <person name="Liu W."/>
            <person name="Song Y."/>
            <person name="Salvetti E."/>
            <person name="Wrobel A."/>
            <person name="Rasinkangas P."/>
            <person name="Parkhill J."/>
            <person name="Rea M.C."/>
            <person name="O'Sullivan O."/>
            <person name="Ritari J."/>
            <person name="Douillard F.P."/>
            <person name="Paul Ross R."/>
            <person name="Yang R."/>
            <person name="Briner A.E."/>
            <person name="Felis G.E."/>
            <person name="de Vos W.M."/>
            <person name="Barrangou R."/>
            <person name="Klaenhammer T.R."/>
            <person name="Caufield P.W."/>
            <person name="Cui Y."/>
            <person name="Zhang H."/>
            <person name="O'Toole P.W."/>
        </authorList>
    </citation>
    <scope>NUCLEOTIDE SEQUENCE [LARGE SCALE GENOMIC DNA]</scope>
    <source>
        <strain evidence="2 3">DSM 20634</strain>
    </source>
</reference>
<organism evidence="2 3">
    <name type="scientific">Paucilactobacillus vaccinostercus DSM 20634</name>
    <dbReference type="NCBI Taxonomy" id="1423813"/>
    <lineage>
        <taxon>Bacteria</taxon>
        <taxon>Bacillati</taxon>
        <taxon>Bacillota</taxon>
        <taxon>Bacilli</taxon>
        <taxon>Lactobacillales</taxon>
        <taxon>Lactobacillaceae</taxon>
        <taxon>Paucilactobacillus</taxon>
    </lineage>
</organism>
<protein>
    <recommendedName>
        <fullName evidence="4">Integral membrane protein</fullName>
    </recommendedName>
</protein>
<dbReference type="STRING" id="1423813.FC26_GL002050"/>
<dbReference type="PATRIC" id="fig|1423813.3.peg.2087"/>
<proteinExistence type="predicted"/>
<accession>A0A0R2AHY0</accession>
<name>A0A0R2AHY0_9LACO</name>
<keyword evidence="3" id="KW-1185">Reference proteome</keyword>
<keyword evidence="1" id="KW-1133">Transmembrane helix</keyword>
<dbReference type="Proteomes" id="UP000051733">
    <property type="component" value="Unassembled WGS sequence"/>
</dbReference>